<comment type="caution">
    <text evidence="1">The sequence shown here is derived from an EMBL/GenBank/DDBJ whole genome shotgun (WGS) entry which is preliminary data.</text>
</comment>
<gene>
    <name evidence="1" type="ORF">JJB09_06055</name>
</gene>
<dbReference type="Proteomes" id="UP000633219">
    <property type="component" value="Unassembled WGS sequence"/>
</dbReference>
<organism evidence="1 2">
    <name type="scientific">Rhizobium setariae</name>
    <dbReference type="NCBI Taxonomy" id="2801340"/>
    <lineage>
        <taxon>Bacteria</taxon>
        <taxon>Pseudomonadati</taxon>
        <taxon>Pseudomonadota</taxon>
        <taxon>Alphaproteobacteria</taxon>
        <taxon>Hyphomicrobiales</taxon>
        <taxon>Rhizobiaceae</taxon>
        <taxon>Rhizobium/Agrobacterium group</taxon>
        <taxon>Rhizobium</taxon>
    </lineage>
</organism>
<evidence type="ECO:0000313" key="1">
    <source>
        <dbReference type="EMBL" id="MBL0371585.1"/>
    </source>
</evidence>
<dbReference type="EMBL" id="JAEQNC010000003">
    <property type="protein sequence ID" value="MBL0371585.1"/>
    <property type="molecule type" value="Genomic_DNA"/>
</dbReference>
<accession>A0A937CJX9</accession>
<protein>
    <submittedName>
        <fullName evidence="1">Uncharacterized protein</fullName>
    </submittedName>
</protein>
<reference evidence="1" key="1">
    <citation type="submission" date="2021-01" db="EMBL/GenBank/DDBJ databases">
        <title>Rhizobium sp. strain KVB221 16S ribosomal RNA gene Genome sequencing and assembly.</title>
        <authorList>
            <person name="Kang M."/>
        </authorList>
    </citation>
    <scope>NUCLEOTIDE SEQUENCE</scope>
    <source>
        <strain evidence="1">KVB221</strain>
    </source>
</reference>
<proteinExistence type="predicted"/>
<keyword evidence="2" id="KW-1185">Reference proteome</keyword>
<name>A0A937CJX9_9HYPH</name>
<dbReference type="RefSeq" id="WP_201654659.1">
    <property type="nucleotide sequence ID" value="NZ_JAEQNC010000003.1"/>
</dbReference>
<evidence type="ECO:0000313" key="2">
    <source>
        <dbReference type="Proteomes" id="UP000633219"/>
    </source>
</evidence>
<sequence length="230" mass="25205">MTSYAVLIFAIAACAWIVVRAMDDHRQAMRMRHRLLDEAPGLIAEPATSLAPDQFPVVCGRIEDGRRVRIELVADTMVVRRLPQLWLRVTLVEREAQARPKIGALARPTGAEYYSMVHDMPEWITPPQTGASLLMRGDGTGTSAQAAEISLYFQQLFADPLVKEAVITPLGARIMRQAAQGDRAAHLVLRQSRFPLTIVPADTIRHAIDAVISLAAALAVPPLSETNRAA</sequence>
<dbReference type="AlphaFoldDB" id="A0A937CJX9"/>